<evidence type="ECO:0000256" key="3">
    <source>
        <dbReference type="SAM" id="SignalP"/>
    </source>
</evidence>
<evidence type="ECO:0000313" key="6">
    <source>
        <dbReference type="Proteomes" id="UP001054889"/>
    </source>
</evidence>
<dbReference type="PANTHER" id="PTHR31683">
    <property type="entry name" value="PECTATE LYASE 18-RELATED"/>
    <property type="match status" value="1"/>
</dbReference>
<dbReference type="InterPro" id="IPR011050">
    <property type="entry name" value="Pectin_lyase_fold/virulence"/>
</dbReference>
<feature type="chain" id="PRO_5043394412" description="Pectate lyase N-terminal domain-containing protein" evidence="3">
    <location>
        <begin position="28"/>
        <end position="220"/>
    </location>
</feature>
<dbReference type="SUPFAM" id="SSF51126">
    <property type="entry name" value="Pectin lyase-like"/>
    <property type="match status" value="2"/>
</dbReference>
<evidence type="ECO:0000256" key="2">
    <source>
        <dbReference type="SAM" id="MobiDB-lite"/>
    </source>
</evidence>
<keyword evidence="6" id="KW-1185">Reference proteome</keyword>
<organism evidence="5 6">
    <name type="scientific">Eleusine coracana subsp. coracana</name>
    <dbReference type="NCBI Taxonomy" id="191504"/>
    <lineage>
        <taxon>Eukaryota</taxon>
        <taxon>Viridiplantae</taxon>
        <taxon>Streptophyta</taxon>
        <taxon>Embryophyta</taxon>
        <taxon>Tracheophyta</taxon>
        <taxon>Spermatophyta</taxon>
        <taxon>Magnoliopsida</taxon>
        <taxon>Liliopsida</taxon>
        <taxon>Poales</taxon>
        <taxon>Poaceae</taxon>
        <taxon>PACMAD clade</taxon>
        <taxon>Chloridoideae</taxon>
        <taxon>Cynodonteae</taxon>
        <taxon>Eleusininae</taxon>
        <taxon>Eleusine</taxon>
    </lineage>
</organism>
<feature type="signal peptide" evidence="3">
    <location>
        <begin position="1"/>
        <end position="27"/>
    </location>
</feature>
<dbReference type="EMBL" id="BQKI01000081">
    <property type="protein sequence ID" value="GJN29671.1"/>
    <property type="molecule type" value="Genomic_DNA"/>
</dbReference>
<evidence type="ECO:0000259" key="4">
    <source>
        <dbReference type="Pfam" id="PF04431"/>
    </source>
</evidence>
<proteinExistence type="inferred from homology"/>
<protein>
    <recommendedName>
        <fullName evidence="4">Pectate lyase N-terminal domain-containing protein</fullName>
    </recommendedName>
</protein>
<name>A0AAV5F601_ELECO</name>
<feature type="domain" description="Pectate lyase N-terminal" evidence="4">
    <location>
        <begin position="38"/>
        <end position="91"/>
    </location>
</feature>
<dbReference type="InterPro" id="IPR007524">
    <property type="entry name" value="Pec_lyase_N"/>
</dbReference>
<dbReference type="Pfam" id="PF04431">
    <property type="entry name" value="Pec_lyase_N"/>
    <property type="match status" value="1"/>
</dbReference>
<sequence length="220" mass="24516">MAAVMMRWRSPLLLLFILFYVLAVAGAALPAPNATADEEYWAKRAQIAGSINRGAFVSDPIETMNRFNNDVQKSITNDTAAGHGNKTRRGLRRSYKGPCVATNPIDQCWRCHENWAENRKQLAKCAMGFGHRATGGYDGQLLRGNMNPTIISQGNRFRAVDDRNYKEDDVFLNGAYFNESGGQNERIFEKLDFISAKSGKHVSELTQFSGALNCRVGKKC</sequence>
<dbReference type="AlphaFoldDB" id="A0AAV5F601"/>
<dbReference type="GO" id="GO:0030570">
    <property type="term" value="F:pectate lyase activity"/>
    <property type="evidence" value="ECO:0007669"/>
    <property type="project" value="InterPro"/>
</dbReference>
<feature type="region of interest" description="Disordered" evidence="2">
    <location>
        <begin position="73"/>
        <end position="93"/>
    </location>
</feature>
<comment type="caution">
    <text evidence="5">The sequence shown here is derived from an EMBL/GenBank/DDBJ whole genome shotgun (WGS) entry which is preliminary data.</text>
</comment>
<dbReference type="InterPro" id="IPR012334">
    <property type="entry name" value="Pectin_lyas_fold"/>
</dbReference>
<dbReference type="InterPro" id="IPR045032">
    <property type="entry name" value="PEL"/>
</dbReference>
<dbReference type="Gene3D" id="2.160.20.10">
    <property type="entry name" value="Single-stranded right-handed beta-helix, Pectin lyase-like"/>
    <property type="match status" value="2"/>
</dbReference>
<evidence type="ECO:0000256" key="1">
    <source>
        <dbReference type="ARBA" id="ARBA00010980"/>
    </source>
</evidence>
<accession>A0AAV5F601</accession>
<evidence type="ECO:0000313" key="5">
    <source>
        <dbReference type="EMBL" id="GJN29671.1"/>
    </source>
</evidence>
<comment type="similarity">
    <text evidence="1">Belongs to the polysaccharide lyase 1 family.</text>
</comment>
<dbReference type="Proteomes" id="UP001054889">
    <property type="component" value="Unassembled WGS sequence"/>
</dbReference>
<gene>
    <name evidence="5" type="primary">gb17920</name>
    <name evidence="5" type="ORF">PR202_gb17920</name>
</gene>
<reference evidence="5" key="2">
    <citation type="submission" date="2021-12" db="EMBL/GenBank/DDBJ databases">
        <title>Resequencing data analysis of finger millet.</title>
        <authorList>
            <person name="Hatakeyama M."/>
            <person name="Aluri S."/>
            <person name="Balachadran M.T."/>
            <person name="Sivarajan S.R."/>
            <person name="Poveda L."/>
            <person name="Shimizu-Inatsugi R."/>
            <person name="Schlapbach R."/>
            <person name="Sreeman S.M."/>
            <person name="Shimizu K.K."/>
        </authorList>
    </citation>
    <scope>NUCLEOTIDE SEQUENCE</scope>
</reference>
<reference evidence="5" key="1">
    <citation type="journal article" date="2018" name="DNA Res.">
        <title>Multiple hybrid de novo genome assembly of finger millet, an orphan allotetraploid crop.</title>
        <authorList>
            <person name="Hatakeyama M."/>
            <person name="Aluri S."/>
            <person name="Balachadran M.T."/>
            <person name="Sivarajan S.R."/>
            <person name="Patrignani A."/>
            <person name="Gruter S."/>
            <person name="Poveda L."/>
            <person name="Shimizu-Inatsugi R."/>
            <person name="Baeten J."/>
            <person name="Francoijs K.J."/>
            <person name="Nataraja K.N."/>
            <person name="Reddy Y.A.N."/>
            <person name="Phadnis S."/>
            <person name="Ravikumar R.L."/>
            <person name="Schlapbach R."/>
            <person name="Sreeman S.M."/>
            <person name="Shimizu K.K."/>
        </authorList>
    </citation>
    <scope>NUCLEOTIDE SEQUENCE</scope>
</reference>
<keyword evidence="3" id="KW-0732">Signal</keyword>
<dbReference type="PANTHER" id="PTHR31683:SF69">
    <property type="entry name" value="PECTATE LYASE 7-RELATED"/>
    <property type="match status" value="1"/>
</dbReference>